<dbReference type="PANTHER" id="PTHR10953:SF162">
    <property type="entry name" value="SUMO-ACTIVATING ENZYME SUBUNIT 1"/>
    <property type="match status" value="1"/>
</dbReference>
<dbReference type="InterPro" id="IPR045886">
    <property type="entry name" value="ThiF/MoeB/HesA"/>
</dbReference>
<evidence type="ECO:0000256" key="2">
    <source>
        <dbReference type="ARBA" id="ARBA00004718"/>
    </source>
</evidence>
<organism evidence="10 11">
    <name type="scientific">Caenorhabditis auriculariae</name>
    <dbReference type="NCBI Taxonomy" id="2777116"/>
    <lineage>
        <taxon>Eukaryota</taxon>
        <taxon>Metazoa</taxon>
        <taxon>Ecdysozoa</taxon>
        <taxon>Nematoda</taxon>
        <taxon>Chromadorea</taxon>
        <taxon>Rhabditida</taxon>
        <taxon>Rhabditina</taxon>
        <taxon>Rhabditomorpha</taxon>
        <taxon>Rhabditoidea</taxon>
        <taxon>Rhabditidae</taxon>
        <taxon>Peloderinae</taxon>
        <taxon>Caenorhabditis</taxon>
    </lineage>
</organism>
<evidence type="ECO:0000256" key="3">
    <source>
        <dbReference type="ARBA" id="ARBA00005673"/>
    </source>
</evidence>
<dbReference type="AlphaFoldDB" id="A0A8S1H5D8"/>
<keyword evidence="5" id="KW-0539">Nucleus</keyword>
<name>A0A8S1H5D8_9PELO</name>
<dbReference type="GO" id="GO:0005737">
    <property type="term" value="C:cytoplasm"/>
    <property type="evidence" value="ECO:0007669"/>
    <property type="project" value="TreeGrafter"/>
</dbReference>
<dbReference type="SUPFAM" id="SSF69572">
    <property type="entry name" value="Activating enzymes of the ubiquitin-like proteins"/>
    <property type="match status" value="1"/>
</dbReference>
<keyword evidence="11" id="KW-1185">Reference proteome</keyword>
<protein>
    <recommendedName>
        <fullName evidence="7">SUMO-activating enzyme subunit 1</fullName>
    </recommendedName>
    <alternativeName>
        <fullName evidence="8">Ubiquitin-like 1-activating enzyme E1A</fullName>
    </alternativeName>
</protein>
<comment type="pathway">
    <text evidence="2">Protein modification; protein sumoylation.</text>
</comment>
<dbReference type="InterPro" id="IPR000594">
    <property type="entry name" value="ThiF_NAD_FAD-bd"/>
</dbReference>
<dbReference type="PANTHER" id="PTHR10953">
    <property type="entry name" value="UBIQUITIN-ACTIVATING ENZYME E1"/>
    <property type="match status" value="1"/>
</dbReference>
<dbReference type="Proteomes" id="UP000835052">
    <property type="component" value="Unassembled WGS sequence"/>
</dbReference>
<dbReference type="GO" id="GO:0019948">
    <property type="term" value="F:SUMO activating enzyme activity"/>
    <property type="evidence" value="ECO:0007669"/>
    <property type="project" value="TreeGrafter"/>
</dbReference>
<evidence type="ECO:0000259" key="9">
    <source>
        <dbReference type="Pfam" id="PF00899"/>
    </source>
</evidence>
<keyword evidence="4" id="KW-0833">Ubl conjugation pathway</keyword>
<dbReference type="PRINTS" id="PR01849">
    <property type="entry name" value="UBIQUITINACT"/>
</dbReference>
<comment type="subunit">
    <text evidence="6">Heterodimer of SAE1 and UBA2/SAE2. The heterodimer corresponds to the two domains that are encoded on a single polypeptide chain in ubiquitin-activating enzyme E1. Interacts with UBE2I.</text>
</comment>
<dbReference type="EMBL" id="CAJGYM010000013">
    <property type="protein sequence ID" value="CAD6189998.1"/>
    <property type="molecule type" value="Genomic_DNA"/>
</dbReference>
<evidence type="ECO:0000313" key="10">
    <source>
        <dbReference type="EMBL" id="CAD6189998.1"/>
    </source>
</evidence>
<reference evidence="10" key="1">
    <citation type="submission" date="2020-10" db="EMBL/GenBank/DDBJ databases">
        <authorList>
            <person name="Kikuchi T."/>
        </authorList>
    </citation>
    <scope>NUCLEOTIDE SEQUENCE</scope>
    <source>
        <strain evidence="10">NKZ352</strain>
    </source>
</reference>
<gene>
    <name evidence="10" type="ORF">CAUJ_LOCUS5917</name>
</gene>
<dbReference type="OrthoDB" id="10252231at2759"/>
<dbReference type="InterPro" id="IPR000011">
    <property type="entry name" value="UBQ/SUMO-activ_enz_E1-like"/>
</dbReference>
<evidence type="ECO:0000313" key="11">
    <source>
        <dbReference type="Proteomes" id="UP000835052"/>
    </source>
</evidence>
<evidence type="ECO:0000256" key="6">
    <source>
        <dbReference type="ARBA" id="ARBA00026003"/>
    </source>
</evidence>
<accession>A0A8S1H5D8</accession>
<dbReference type="Gene3D" id="3.40.50.720">
    <property type="entry name" value="NAD(P)-binding Rossmann-like Domain"/>
    <property type="match status" value="1"/>
</dbReference>
<comment type="similarity">
    <text evidence="3">Belongs to the ubiquitin-activating E1 family.</text>
</comment>
<dbReference type="GO" id="GO:0016925">
    <property type="term" value="P:protein sumoylation"/>
    <property type="evidence" value="ECO:0007669"/>
    <property type="project" value="TreeGrafter"/>
</dbReference>
<evidence type="ECO:0000256" key="5">
    <source>
        <dbReference type="ARBA" id="ARBA00023242"/>
    </source>
</evidence>
<comment type="subcellular location">
    <subcellularLocation>
        <location evidence="1">Nucleus</location>
    </subcellularLocation>
</comment>
<dbReference type="InterPro" id="IPR035985">
    <property type="entry name" value="Ubiquitin-activating_enz"/>
</dbReference>
<sequence length="357" mass="40054">MPGQAEGLSKDEAAVYDRQIRLWGLEAQNKLRASSVLIVGVTALGAEFAKNIVLAGLKSLTLMDHQAVVQQDLDTNFLFQHAPETLGKNRAAAAAGKTTSLNPNVELNVVEKSLETQLNELNEVGQEAFVRQFSLVVLIDQDYDLVNRVDKLCRQANVRFMCGSVFGWCGYAFFDFDEHEFLMQVRSAQTCHVDVDDVSSNSKAQPMTTIEDEQFVKKAFPYPSFATAFHTEWSDKKLQRKAKRIIPSSYFAIKSMLRAQRERLLTDDEEANIKILKEIWEDEVRIGNQKPEEQSIQPEKFDHLFPPQLTPTAAVVGGMMGQEAIKTLSEGKDPLKNIFIYSALDTTGVMCDFPPPK</sequence>
<proteinExistence type="inferred from homology"/>
<dbReference type="Pfam" id="PF00899">
    <property type="entry name" value="ThiF"/>
    <property type="match status" value="1"/>
</dbReference>
<feature type="domain" description="THIF-type NAD/FAD binding fold" evidence="9">
    <location>
        <begin position="16"/>
        <end position="347"/>
    </location>
</feature>
<evidence type="ECO:0000256" key="8">
    <source>
        <dbReference type="ARBA" id="ARBA00044354"/>
    </source>
</evidence>
<evidence type="ECO:0000256" key="4">
    <source>
        <dbReference type="ARBA" id="ARBA00022786"/>
    </source>
</evidence>
<dbReference type="GO" id="GO:0031510">
    <property type="term" value="C:SUMO activating enzyme complex"/>
    <property type="evidence" value="ECO:0007669"/>
    <property type="project" value="TreeGrafter"/>
</dbReference>
<comment type="caution">
    <text evidence="10">The sequence shown here is derived from an EMBL/GenBank/DDBJ whole genome shotgun (WGS) entry which is preliminary data.</text>
</comment>
<evidence type="ECO:0000256" key="7">
    <source>
        <dbReference type="ARBA" id="ARBA00044187"/>
    </source>
</evidence>
<evidence type="ECO:0000256" key="1">
    <source>
        <dbReference type="ARBA" id="ARBA00004123"/>
    </source>
</evidence>